<keyword evidence="1" id="KW-0472">Membrane</keyword>
<reference evidence="2 3" key="1">
    <citation type="submission" date="2019-05" db="EMBL/GenBank/DDBJ databases">
        <title>We sequenced the genome of Paenibacillus hemerocallicola KCTC 33185 for further insight into its adaptation and study the phylogeny of Paenibacillus.</title>
        <authorList>
            <person name="Narsing Rao M.P."/>
        </authorList>
    </citation>
    <scope>NUCLEOTIDE SEQUENCE [LARGE SCALE GENOMIC DNA]</scope>
    <source>
        <strain evidence="2 3">KCTC 33185</strain>
    </source>
</reference>
<feature type="transmembrane region" description="Helical" evidence="1">
    <location>
        <begin position="434"/>
        <end position="451"/>
    </location>
</feature>
<dbReference type="AlphaFoldDB" id="A0A5C4TB72"/>
<name>A0A5C4TB72_9BACL</name>
<comment type="caution">
    <text evidence="2">The sequence shown here is derived from an EMBL/GenBank/DDBJ whole genome shotgun (WGS) entry which is preliminary data.</text>
</comment>
<proteinExistence type="predicted"/>
<organism evidence="2 3">
    <name type="scientific">Paenibacillus hemerocallicola</name>
    <dbReference type="NCBI Taxonomy" id="1172614"/>
    <lineage>
        <taxon>Bacteria</taxon>
        <taxon>Bacillati</taxon>
        <taxon>Bacillota</taxon>
        <taxon>Bacilli</taxon>
        <taxon>Bacillales</taxon>
        <taxon>Paenibacillaceae</taxon>
        <taxon>Paenibacillus</taxon>
    </lineage>
</organism>
<feature type="transmembrane region" description="Helical" evidence="1">
    <location>
        <begin position="458"/>
        <end position="479"/>
    </location>
</feature>
<feature type="transmembrane region" description="Helical" evidence="1">
    <location>
        <begin position="409"/>
        <end position="428"/>
    </location>
</feature>
<keyword evidence="1" id="KW-0812">Transmembrane</keyword>
<evidence type="ECO:0008006" key="4">
    <source>
        <dbReference type="Google" id="ProtNLM"/>
    </source>
</evidence>
<gene>
    <name evidence="2" type="ORF">FE784_13620</name>
</gene>
<dbReference type="RefSeq" id="WP_139602750.1">
    <property type="nucleotide sequence ID" value="NZ_VDCQ01000016.1"/>
</dbReference>
<dbReference type="Proteomes" id="UP000307943">
    <property type="component" value="Unassembled WGS sequence"/>
</dbReference>
<feature type="transmembrane region" description="Helical" evidence="1">
    <location>
        <begin position="279"/>
        <end position="298"/>
    </location>
</feature>
<keyword evidence="1" id="KW-1133">Transmembrane helix</keyword>
<feature type="transmembrane region" description="Helical" evidence="1">
    <location>
        <begin position="67"/>
        <end position="91"/>
    </location>
</feature>
<feature type="transmembrane region" description="Helical" evidence="1">
    <location>
        <begin position="183"/>
        <end position="202"/>
    </location>
</feature>
<evidence type="ECO:0000313" key="3">
    <source>
        <dbReference type="Proteomes" id="UP000307943"/>
    </source>
</evidence>
<dbReference type="EMBL" id="VDCQ01000016">
    <property type="protein sequence ID" value="TNJ65689.1"/>
    <property type="molecule type" value="Genomic_DNA"/>
</dbReference>
<feature type="transmembrane region" description="Helical" evidence="1">
    <location>
        <begin position="35"/>
        <end position="55"/>
    </location>
</feature>
<protein>
    <recommendedName>
        <fullName evidence="4">Glycosyltransferase family 39 protein</fullName>
    </recommendedName>
</protein>
<dbReference type="OrthoDB" id="5323771at2"/>
<accession>A0A5C4TB72</accession>
<feature type="transmembrane region" description="Helical" evidence="1">
    <location>
        <begin position="250"/>
        <end position="267"/>
    </location>
</feature>
<feature type="transmembrane region" description="Helical" evidence="1">
    <location>
        <begin position="156"/>
        <end position="176"/>
    </location>
</feature>
<keyword evidence="3" id="KW-1185">Reference proteome</keyword>
<feature type="transmembrane region" description="Helical" evidence="1">
    <location>
        <begin position="384"/>
        <end position="402"/>
    </location>
</feature>
<evidence type="ECO:0000256" key="1">
    <source>
        <dbReference type="SAM" id="Phobius"/>
    </source>
</evidence>
<evidence type="ECO:0000313" key="2">
    <source>
        <dbReference type="EMBL" id="TNJ65689.1"/>
    </source>
</evidence>
<sequence>MNDRIQNTSLLAGLSLLVFTAATFAVSTLLFLVNVQITAANLFIALALTVAFVWFAAKAWFPDNRVLYFGISLAIAAALFFIFLGVSGHFYDLSYDGQTYHQEGILRMVDGWNPFYETLGGTGAPYSIWIDHYAKAGETIAAALYAVTGQIELSKVFNFLLILASFFLSFAALAACLPKKRGLAAIFALLLACNPVSIYQSLSFYVDGQLGSLLISLVALSVLIYLRHNLYLIIAFSLCMMLTINNKFTAIAYVGIMCIGLVAALYITQKYGLLKKMLVAMTASTIIGVVILGFNPYVTNTIKYQNPFYPLAGEDAKDVVAAFTPTSFMTMNRFEEAAVSYFSASEGNSTKRDATTLKPPFTFSMEELQYYGIPDTAIGGFGPLFSGVLVLSLIILLMAFLFNIPRTMVVLGLLVILFASVFINYAAWWARYVPHLWLLPFIIALLGFSFDERKVIRGISWLMVAVLFINVSMVSYSYFQLQSEANRTLKTQLQTLKDSPQPVSAYFSYAFSNKNRMQEYGIEVKELLEEPKCGSKLELKDSGTLVCTQ</sequence>